<accession>A0A511YSZ6</accession>
<reference evidence="2 3" key="1">
    <citation type="submission" date="2019-07" db="EMBL/GenBank/DDBJ databases">
        <title>Whole genome shotgun sequence of Actinotalea fermentans NBRC 105374.</title>
        <authorList>
            <person name="Hosoyama A."/>
            <person name="Uohara A."/>
            <person name="Ohji S."/>
            <person name="Ichikawa N."/>
        </authorList>
    </citation>
    <scope>NUCLEOTIDE SEQUENCE [LARGE SCALE GENOMIC DNA]</scope>
    <source>
        <strain evidence="2 3">NBRC 105374</strain>
    </source>
</reference>
<evidence type="ECO:0008006" key="4">
    <source>
        <dbReference type="Google" id="ProtNLM"/>
    </source>
</evidence>
<keyword evidence="1" id="KW-1133">Transmembrane helix</keyword>
<comment type="caution">
    <text evidence="2">The sequence shown here is derived from an EMBL/GenBank/DDBJ whole genome shotgun (WGS) entry which is preliminary data.</text>
</comment>
<dbReference type="RefSeq" id="WP_052113574.1">
    <property type="nucleotide sequence ID" value="NZ_BJYK01000001.1"/>
</dbReference>
<keyword evidence="1" id="KW-0812">Transmembrane</keyword>
<evidence type="ECO:0000313" key="3">
    <source>
        <dbReference type="Proteomes" id="UP000321484"/>
    </source>
</evidence>
<keyword evidence="3" id="KW-1185">Reference proteome</keyword>
<gene>
    <name evidence="2" type="ORF">AFE02nite_00360</name>
</gene>
<dbReference type="OrthoDB" id="3770379at2"/>
<protein>
    <recommendedName>
        <fullName evidence="4">WXG100 family type VII secretion target</fullName>
    </recommendedName>
</protein>
<name>A0A511YSZ6_9CELL</name>
<keyword evidence="1" id="KW-0472">Membrane</keyword>
<feature type="transmembrane region" description="Helical" evidence="1">
    <location>
        <begin position="334"/>
        <end position="354"/>
    </location>
</feature>
<dbReference type="Proteomes" id="UP000321484">
    <property type="component" value="Unassembled WGS sequence"/>
</dbReference>
<evidence type="ECO:0000313" key="2">
    <source>
        <dbReference type="EMBL" id="GEN78302.1"/>
    </source>
</evidence>
<evidence type="ECO:0000256" key="1">
    <source>
        <dbReference type="SAM" id="Phobius"/>
    </source>
</evidence>
<dbReference type="EMBL" id="BJYK01000001">
    <property type="protein sequence ID" value="GEN78302.1"/>
    <property type="molecule type" value="Genomic_DNA"/>
</dbReference>
<feature type="transmembrane region" description="Helical" evidence="1">
    <location>
        <begin position="276"/>
        <end position="294"/>
    </location>
</feature>
<feature type="transmembrane region" description="Helical" evidence="1">
    <location>
        <begin position="306"/>
        <end position="328"/>
    </location>
</feature>
<organism evidence="2 3">
    <name type="scientific">Actinotalea fermentans</name>
    <dbReference type="NCBI Taxonomy" id="43671"/>
    <lineage>
        <taxon>Bacteria</taxon>
        <taxon>Bacillati</taxon>
        <taxon>Actinomycetota</taxon>
        <taxon>Actinomycetes</taxon>
        <taxon>Micrococcales</taxon>
        <taxon>Cellulomonadaceae</taxon>
        <taxon>Actinotalea</taxon>
    </lineage>
</organism>
<sequence length="414" mass="41406">MSLALETRVDGSPSSIRAAAAWLLDSLAAGSTTFDEDVYQQYRGVAPAWEGEGAEPLRGRLSTLANGGGTLSQVATTMARELEALATALELTLTDMSGAREQAGAGGLRVVGTVIHGPGDPPPDVPPLPAGASSAEAQAHGQALAAIAAWDRRCALWNTLVEIVDAGHQRWATAVDSAVGVWEGNKGNLVGLFSELLSGGVSASAMAVVAYNAKLLRGFHLDSAAAYARHVTAVTPGGRLTTTPQHFYDLVDTGAQHLDDAARAGRTAATPRVPAGVARGLLALGVVATGYGIYDDIQNGESPAQAAVSNGGGFLASMGAGALIGAGVGSVLPVGGTIVGGIVGAVGGAVVGLVTSGMIDSMWENGVDSLGDVGSAIADGWDEMTETVGDAGEMIGDAAGAIGGGLKDAWNAIF</sequence>
<dbReference type="AlphaFoldDB" id="A0A511YSZ6"/>
<proteinExistence type="predicted"/>